<dbReference type="InterPro" id="IPR050763">
    <property type="entry name" value="ABC_transporter_ATP-binding"/>
</dbReference>
<dbReference type="Proteomes" id="UP001159100">
    <property type="component" value="Unassembled WGS sequence"/>
</dbReference>
<dbReference type="InterPro" id="IPR003593">
    <property type="entry name" value="AAA+_ATPase"/>
</dbReference>
<evidence type="ECO:0000256" key="2">
    <source>
        <dbReference type="ARBA" id="ARBA00022741"/>
    </source>
</evidence>
<dbReference type="SMART" id="SM00382">
    <property type="entry name" value="AAA"/>
    <property type="match status" value="1"/>
</dbReference>
<dbReference type="EMBL" id="JARBWL010000001">
    <property type="protein sequence ID" value="MDI2590153.1"/>
    <property type="molecule type" value="Genomic_DNA"/>
</dbReference>
<keyword evidence="1" id="KW-0813">Transport</keyword>
<dbReference type="Gene3D" id="3.40.50.300">
    <property type="entry name" value="P-loop containing nucleotide triphosphate hydrolases"/>
    <property type="match status" value="1"/>
</dbReference>
<sequence length="328" mass="36801">MSKAIELCDISKVYEVYRARDGNSRSMFRYFRREKVYIPAVRDVSFSIDEGEVVGFLGSNGAGKTTTLKMLSGIVRPSGGHLSVLGFEPFKRRAEFLKSIALVMGQKQQLTWDLPALESLRLHGALYEIPAADCKRRIKELCELLSADEIIHRPVRKLSLGERMKCELILSLLHRPSVLFLDEPTIGLDLEMQVAIRKFLFDYNKEFGATIILTSHYMADIEALANRVIVLDRGQVVFDGGRQALVKAHVSERRVSLRFSSGVCGESLRAYGNLISLDNESAELLVPEEQFAKTVAQLLASFPVTDISIQSPSLEQAFPRLLMPREHA</sequence>
<keyword evidence="3 5" id="KW-0067">ATP-binding</keyword>
<evidence type="ECO:0000256" key="1">
    <source>
        <dbReference type="ARBA" id="ARBA00022448"/>
    </source>
</evidence>
<name>A0ABT6QGY9_9PSED</name>
<dbReference type="SUPFAM" id="SSF52540">
    <property type="entry name" value="P-loop containing nucleoside triphosphate hydrolases"/>
    <property type="match status" value="1"/>
</dbReference>
<evidence type="ECO:0000313" key="6">
    <source>
        <dbReference type="Proteomes" id="UP001159100"/>
    </source>
</evidence>
<dbReference type="GO" id="GO:0005524">
    <property type="term" value="F:ATP binding"/>
    <property type="evidence" value="ECO:0007669"/>
    <property type="project" value="UniProtKB-KW"/>
</dbReference>
<dbReference type="InterPro" id="IPR003439">
    <property type="entry name" value="ABC_transporter-like_ATP-bd"/>
</dbReference>
<reference evidence="5 6" key="1">
    <citation type="submission" date="2023-02" db="EMBL/GenBank/DDBJ databases">
        <title>Pseudomonas chrutzelriedensis sp. nov., a potently antifungal strain isolated from moss.</title>
        <authorList>
            <person name="Schnyder A."/>
            <person name="Kalawong R."/>
            <person name="Eberl L."/>
            <person name="Agnoli K."/>
        </authorList>
    </citation>
    <scope>NUCLEOTIDE SEQUENCE [LARGE SCALE GENOMIC DNA]</scope>
    <source>
        <strain evidence="5 6">681</strain>
    </source>
</reference>
<keyword evidence="2" id="KW-0547">Nucleotide-binding</keyword>
<feature type="domain" description="ABC transporter" evidence="4">
    <location>
        <begin position="5"/>
        <end position="258"/>
    </location>
</feature>
<dbReference type="RefSeq" id="WP_259494126.1">
    <property type="nucleotide sequence ID" value="NZ_JARBWL010000001.1"/>
</dbReference>
<dbReference type="InterPro" id="IPR027417">
    <property type="entry name" value="P-loop_NTPase"/>
</dbReference>
<dbReference type="PANTHER" id="PTHR42711">
    <property type="entry name" value="ABC TRANSPORTER ATP-BINDING PROTEIN"/>
    <property type="match status" value="1"/>
</dbReference>
<proteinExistence type="predicted"/>
<keyword evidence="6" id="KW-1185">Reference proteome</keyword>
<protein>
    <submittedName>
        <fullName evidence="5">ATP-binding cassette domain-containing protein</fullName>
    </submittedName>
</protein>
<gene>
    <name evidence="5" type="ORF">POF45_01735</name>
</gene>
<dbReference type="PROSITE" id="PS50893">
    <property type="entry name" value="ABC_TRANSPORTER_2"/>
    <property type="match status" value="1"/>
</dbReference>
<evidence type="ECO:0000259" key="4">
    <source>
        <dbReference type="PROSITE" id="PS50893"/>
    </source>
</evidence>
<evidence type="ECO:0000256" key="3">
    <source>
        <dbReference type="ARBA" id="ARBA00022840"/>
    </source>
</evidence>
<comment type="caution">
    <text evidence="5">The sequence shown here is derived from an EMBL/GenBank/DDBJ whole genome shotgun (WGS) entry which is preliminary data.</text>
</comment>
<evidence type="ECO:0000313" key="5">
    <source>
        <dbReference type="EMBL" id="MDI2590153.1"/>
    </source>
</evidence>
<organism evidence="5 6">
    <name type="scientific">Pseudomonas fungipugnans</name>
    <dbReference type="NCBI Taxonomy" id="3024217"/>
    <lineage>
        <taxon>Bacteria</taxon>
        <taxon>Pseudomonadati</taxon>
        <taxon>Pseudomonadota</taxon>
        <taxon>Gammaproteobacteria</taxon>
        <taxon>Pseudomonadales</taxon>
        <taxon>Pseudomonadaceae</taxon>
        <taxon>Pseudomonas</taxon>
    </lineage>
</organism>
<dbReference type="PANTHER" id="PTHR42711:SF4">
    <property type="entry name" value="ABC TRANSPORTER RELATED"/>
    <property type="match status" value="1"/>
</dbReference>
<accession>A0ABT6QGY9</accession>
<dbReference type="Pfam" id="PF00005">
    <property type="entry name" value="ABC_tran"/>
    <property type="match status" value="1"/>
</dbReference>